<accession>A0A1T3NUJ7</accession>
<dbReference type="InterPro" id="IPR025644">
    <property type="entry name" value="DUF4344"/>
</dbReference>
<feature type="region of interest" description="Disordered" evidence="1">
    <location>
        <begin position="40"/>
        <end position="64"/>
    </location>
</feature>
<feature type="compositionally biased region" description="Basic and acidic residues" evidence="1">
    <location>
        <begin position="44"/>
        <end position="53"/>
    </location>
</feature>
<comment type="caution">
    <text evidence="2">The sequence shown here is derived from an EMBL/GenBank/DDBJ whole genome shotgun (WGS) entry which is preliminary data.</text>
</comment>
<dbReference type="STRING" id="159449.B4N89_04665"/>
<dbReference type="Proteomes" id="UP000190037">
    <property type="component" value="Unassembled WGS sequence"/>
</dbReference>
<evidence type="ECO:0000313" key="2">
    <source>
        <dbReference type="EMBL" id="OPC80332.1"/>
    </source>
</evidence>
<dbReference type="EMBL" id="MWQN01000001">
    <property type="protein sequence ID" value="OPC80332.1"/>
    <property type="molecule type" value="Genomic_DNA"/>
</dbReference>
<keyword evidence="3" id="KW-1185">Reference proteome</keyword>
<organism evidence="2 3">
    <name type="scientific">Embleya scabrispora</name>
    <dbReference type="NCBI Taxonomy" id="159449"/>
    <lineage>
        <taxon>Bacteria</taxon>
        <taxon>Bacillati</taxon>
        <taxon>Actinomycetota</taxon>
        <taxon>Actinomycetes</taxon>
        <taxon>Kitasatosporales</taxon>
        <taxon>Streptomycetaceae</taxon>
        <taxon>Embleya</taxon>
    </lineage>
</organism>
<name>A0A1T3NUJ7_9ACTN</name>
<dbReference type="Pfam" id="PF14247">
    <property type="entry name" value="DUF4344"/>
    <property type="match status" value="1"/>
</dbReference>
<sequence length="289" mass="31261">MAHIPSAYAGLEWGRAVTRVGRAWVGLVVVVLVGGCGSSGGDADEVRPTDAKDSSSPPPGRAGFVVRYEEPASADRDAASFLRARRPMEAAVEALGAFVDPGREIAVVGRSCGGEGSAYDPETRRIQVCYDDLADERALFERGGHRPADDEVVAVVAETVYHEAGHALVDVLRLPFDERAEEDAADRFAALLLLRQGVDGERQLRAAVEEYRLSAAEADRADRDAKDEHAPDLVRAADHLCRLYGAAPDRNPDLANTSLLPRERVAGCAAEWTRARDAWLKDLAPILRR</sequence>
<reference evidence="2 3" key="1">
    <citation type="submission" date="2017-03" db="EMBL/GenBank/DDBJ databases">
        <title>Draft genome sequence of Streptomyces scabrisporus NF3, endophyte isolated from Amphipterygium adstringens.</title>
        <authorList>
            <person name="Vazquez M."/>
            <person name="Ceapa C.D."/>
            <person name="Rodriguez Luna D."/>
            <person name="Sanchez Esquivel S."/>
        </authorList>
    </citation>
    <scope>NUCLEOTIDE SEQUENCE [LARGE SCALE GENOMIC DNA]</scope>
    <source>
        <strain evidence="2 3">NF3</strain>
    </source>
</reference>
<gene>
    <name evidence="2" type="ORF">B4N89_04665</name>
</gene>
<evidence type="ECO:0000256" key="1">
    <source>
        <dbReference type="SAM" id="MobiDB-lite"/>
    </source>
</evidence>
<evidence type="ECO:0000313" key="3">
    <source>
        <dbReference type="Proteomes" id="UP000190037"/>
    </source>
</evidence>
<dbReference type="AlphaFoldDB" id="A0A1T3NUJ7"/>
<proteinExistence type="predicted"/>
<protein>
    <submittedName>
        <fullName evidence="2">Uncharacterized protein</fullName>
    </submittedName>
</protein>